<evidence type="ECO:0000313" key="4">
    <source>
        <dbReference type="Proteomes" id="UP000677234"/>
    </source>
</evidence>
<dbReference type="EMBL" id="CP073708">
    <property type="protein sequence ID" value="QUO40771.1"/>
    <property type="molecule type" value="Genomic_DNA"/>
</dbReference>
<evidence type="ECO:0000313" key="3">
    <source>
        <dbReference type="Proteomes" id="UP000595847"/>
    </source>
</evidence>
<sequence>MNGTTFEDSTIEVTTTVVNNGLTPVTIGIRYLLDFQIGADDGPIFQAMNPDGPVLTHETEFLNPLFESFRIEDNDRNPNPPTFNVFGTVTGPATVVPPPTPPDLLQYVDWANAFQTAFEYTVDPNLEIASPGDSAVHYFFGHNLASAITLLPEGRVTVSASLFLTLPQPPVPPNGGY</sequence>
<evidence type="ECO:0000313" key="1">
    <source>
        <dbReference type="EMBL" id="QQE73688.1"/>
    </source>
</evidence>
<protein>
    <submittedName>
        <fullName evidence="1">Uncharacterized protein</fullName>
    </submittedName>
</protein>
<organism evidence="1 3">
    <name type="scientific">Brevibacillus composti</name>
    <dbReference type="NCBI Taxonomy" id="2796470"/>
    <lineage>
        <taxon>Bacteria</taxon>
        <taxon>Bacillati</taxon>
        <taxon>Bacillota</taxon>
        <taxon>Bacilli</taxon>
        <taxon>Bacillales</taxon>
        <taxon>Paenibacillaceae</taxon>
        <taxon>Brevibacillus</taxon>
    </lineage>
</organism>
<gene>
    <name evidence="1" type="ORF">JD108_17650</name>
    <name evidence="2" type="ORF">KDJ56_17590</name>
</gene>
<proteinExistence type="predicted"/>
<accession>A0A7T5EJF9</accession>
<keyword evidence="4" id="KW-1185">Reference proteome</keyword>
<dbReference type="Proteomes" id="UP000595847">
    <property type="component" value="Chromosome"/>
</dbReference>
<dbReference type="RefSeq" id="WP_198827292.1">
    <property type="nucleotide sequence ID" value="NZ_CP066308.1"/>
</dbReference>
<dbReference type="EMBL" id="CP066308">
    <property type="protein sequence ID" value="QQE73688.1"/>
    <property type="molecule type" value="Genomic_DNA"/>
</dbReference>
<evidence type="ECO:0000313" key="2">
    <source>
        <dbReference type="EMBL" id="QUO40771.1"/>
    </source>
</evidence>
<dbReference type="AlphaFoldDB" id="A0A7T5EJF9"/>
<dbReference type="KEGG" id="bcop:JD108_17650"/>
<dbReference type="Proteomes" id="UP000677234">
    <property type="component" value="Chromosome"/>
</dbReference>
<reference evidence="2" key="2">
    <citation type="submission" date="2021-04" db="EMBL/GenBank/DDBJ databases">
        <title>Brevibacillus composti FJAT-54423, complete genome.</title>
        <authorList>
            <person name="Tang R."/>
        </authorList>
    </citation>
    <scope>NUCLEOTIDE SEQUENCE</scope>
    <source>
        <strain evidence="2">FJAT-54424</strain>
    </source>
</reference>
<reference evidence="1 3" key="1">
    <citation type="submission" date="2020-12" db="EMBL/GenBank/DDBJ databases">
        <title>strain FJAT-54423T represents a novel species of the genus Brevibacillus.</title>
        <authorList>
            <person name="Tang R."/>
        </authorList>
    </citation>
    <scope>NUCLEOTIDE SEQUENCE [LARGE SCALE GENOMIC DNA]</scope>
    <source>
        <strain evidence="1 3">FJAT-54423</strain>
    </source>
</reference>
<name>A0A7T5EJF9_9BACL</name>